<dbReference type="OrthoDB" id="1537661at2759"/>
<comment type="caution">
    <text evidence="2">The sequence shown here is derived from an EMBL/GenBank/DDBJ whole genome shotgun (WGS) entry which is preliminary data.</text>
</comment>
<dbReference type="EMBL" id="NMUH01000395">
    <property type="protein sequence ID" value="MQL78357.1"/>
    <property type="molecule type" value="Genomic_DNA"/>
</dbReference>
<keyword evidence="3" id="KW-1185">Reference proteome</keyword>
<dbReference type="PANTHER" id="PTHR37379:SF1">
    <property type="entry name" value="OS01G0220500 PROTEIN"/>
    <property type="match status" value="1"/>
</dbReference>
<dbReference type="SUPFAM" id="SSF54897">
    <property type="entry name" value="Protease propeptides/inhibitors"/>
    <property type="match status" value="1"/>
</dbReference>
<dbReference type="SMR" id="A0A843U8G6"/>
<dbReference type="Pfam" id="PF05922">
    <property type="entry name" value="Inhibitor_I9"/>
    <property type="match status" value="1"/>
</dbReference>
<protein>
    <recommendedName>
        <fullName evidence="1">Inhibitor I9 domain-containing protein</fullName>
    </recommendedName>
</protein>
<evidence type="ECO:0000313" key="2">
    <source>
        <dbReference type="EMBL" id="MQL78357.1"/>
    </source>
</evidence>
<name>A0A843U8G6_COLES</name>
<evidence type="ECO:0000313" key="3">
    <source>
        <dbReference type="Proteomes" id="UP000652761"/>
    </source>
</evidence>
<feature type="domain" description="Inhibitor I9" evidence="1">
    <location>
        <begin position="59"/>
        <end position="92"/>
    </location>
</feature>
<sequence length="93" mass="11015">MGSTSTSPYFVFMNFDPEYERLREDRAKQSELDMYLSMKHDKLLAELLEPNTYWKRFSLFIVDGFAVEITDQQADLLRSAKDVRIVEKNQELD</sequence>
<accession>A0A843U8G6</accession>
<organism evidence="2 3">
    <name type="scientific">Colocasia esculenta</name>
    <name type="common">Wild taro</name>
    <name type="synonym">Arum esculentum</name>
    <dbReference type="NCBI Taxonomy" id="4460"/>
    <lineage>
        <taxon>Eukaryota</taxon>
        <taxon>Viridiplantae</taxon>
        <taxon>Streptophyta</taxon>
        <taxon>Embryophyta</taxon>
        <taxon>Tracheophyta</taxon>
        <taxon>Spermatophyta</taxon>
        <taxon>Magnoliopsida</taxon>
        <taxon>Liliopsida</taxon>
        <taxon>Araceae</taxon>
        <taxon>Aroideae</taxon>
        <taxon>Colocasieae</taxon>
        <taxon>Colocasia</taxon>
    </lineage>
</organism>
<dbReference type="AlphaFoldDB" id="A0A843U8G6"/>
<gene>
    <name evidence="2" type="ORF">Taro_010782</name>
</gene>
<dbReference type="PANTHER" id="PTHR37379">
    <property type="entry name" value="OS01G0220500 PROTEIN"/>
    <property type="match status" value="1"/>
</dbReference>
<reference evidence="2" key="1">
    <citation type="submission" date="2017-07" db="EMBL/GenBank/DDBJ databases">
        <title>Taro Niue Genome Assembly and Annotation.</title>
        <authorList>
            <person name="Atibalentja N."/>
            <person name="Keating K."/>
            <person name="Fields C.J."/>
        </authorList>
    </citation>
    <scope>NUCLEOTIDE SEQUENCE</scope>
    <source>
        <strain evidence="2">Niue_2</strain>
        <tissue evidence="2">Leaf</tissue>
    </source>
</reference>
<proteinExistence type="predicted"/>
<evidence type="ECO:0000259" key="1">
    <source>
        <dbReference type="Pfam" id="PF05922"/>
    </source>
</evidence>
<dbReference type="Proteomes" id="UP000652761">
    <property type="component" value="Unassembled WGS sequence"/>
</dbReference>
<dbReference type="InterPro" id="IPR010259">
    <property type="entry name" value="S8pro/Inhibitor_I9"/>
</dbReference>